<dbReference type="PANTHER" id="PTHR44942">
    <property type="entry name" value="METHYLTRANSF_11 DOMAIN-CONTAINING PROTEIN"/>
    <property type="match status" value="1"/>
</dbReference>
<evidence type="ECO:0000256" key="2">
    <source>
        <dbReference type="ARBA" id="ARBA00022603"/>
    </source>
</evidence>
<dbReference type="InterPro" id="IPR013216">
    <property type="entry name" value="Methyltransf_11"/>
</dbReference>
<evidence type="ECO:0000313" key="5">
    <source>
        <dbReference type="EMBL" id="EAZ63441.1"/>
    </source>
</evidence>
<dbReference type="GeneID" id="4851214"/>
<name>A3GG15_PICST</name>
<dbReference type="PANTHER" id="PTHR44942:SF4">
    <property type="entry name" value="METHYLTRANSFERASE TYPE 11 DOMAIN-CONTAINING PROTEIN"/>
    <property type="match status" value="1"/>
</dbReference>
<gene>
    <name evidence="5" type="ORF">PICST_86084</name>
</gene>
<dbReference type="InterPro" id="IPR029063">
    <property type="entry name" value="SAM-dependent_MTases_sf"/>
</dbReference>
<dbReference type="GO" id="GO:0008757">
    <property type="term" value="F:S-adenosylmethionine-dependent methyltransferase activity"/>
    <property type="evidence" value="ECO:0007669"/>
    <property type="project" value="InterPro"/>
</dbReference>
<dbReference type="HOGENOM" id="CLU_049344_4_1_1"/>
<keyword evidence="3 5" id="KW-0808">Transferase</keyword>
<accession>A3GG15</accession>
<dbReference type="KEGG" id="pic:PICST_86084"/>
<dbReference type="STRING" id="322104.A3GG15"/>
<organism evidence="5 6">
    <name type="scientific">Scheffersomyces stipitis (strain ATCC 58785 / CBS 6054 / NBRC 10063 / NRRL Y-11545)</name>
    <name type="common">Yeast</name>
    <name type="synonym">Pichia stipitis</name>
    <dbReference type="NCBI Taxonomy" id="322104"/>
    <lineage>
        <taxon>Eukaryota</taxon>
        <taxon>Fungi</taxon>
        <taxon>Dikarya</taxon>
        <taxon>Ascomycota</taxon>
        <taxon>Saccharomycotina</taxon>
        <taxon>Pichiomycetes</taxon>
        <taxon>Debaryomycetaceae</taxon>
        <taxon>Scheffersomyces</taxon>
    </lineage>
</organism>
<dbReference type="Pfam" id="PF08241">
    <property type="entry name" value="Methyltransf_11"/>
    <property type="match status" value="1"/>
</dbReference>
<dbReference type="Gene3D" id="3.40.50.150">
    <property type="entry name" value="Vaccinia Virus protein VP39"/>
    <property type="match status" value="1"/>
</dbReference>
<evidence type="ECO:0000256" key="3">
    <source>
        <dbReference type="ARBA" id="ARBA00022679"/>
    </source>
</evidence>
<reference evidence="5 6" key="1">
    <citation type="journal article" date="2007" name="Nat. Biotechnol.">
        <title>Genome sequence of the lignocellulose-bioconverting and xylose-fermenting yeast Pichia stipitis.</title>
        <authorList>
            <person name="Jeffries T.W."/>
            <person name="Grigoriev I.V."/>
            <person name="Grimwood J."/>
            <person name="Laplaza J.M."/>
            <person name="Aerts A."/>
            <person name="Salamov A."/>
            <person name="Schmutz J."/>
            <person name="Lindquist E."/>
            <person name="Dehal P."/>
            <person name="Shapiro H."/>
            <person name="Jin Y.S."/>
            <person name="Passoth V."/>
            <person name="Richardson P.M."/>
        </authorList>
    </citation>
    <scope>NUCLEOTIDE SEQUENCE [LARGE SCALE GENOMIC DNA]</scope>
    <source>
        <strain evidence="6">ATCC 58785 / CBS 6054 / NBRC 10063 / NRRL Y-11545</strain>
    </source>
</reference>
<dbReference type="InParanoid" id="A3GG15"/>
<dbReference type="EMBL" id="AAVQ01000001">
    <property type="protein sequence ID" value="EAZ63441.1"/>
    <property type="molecule type" value="Genomic_DNA"/>
</dbReference>
<proteinExistence type="inferred from homology"/>
<keyword evidence="2 5" id="KW-0489">Methyltransferase</keyword>
<dbReference type="Proteomes" id="UP000002258">
    <property type="component" value="Chromosome 1"/>
</dbReference>
<comment type="caution">
    <text evidence="5">The sequence shown here is derived from an EMBL/GenBank/DDBJ whole genome shotgun (WGS) entry which is preliminary data.</text>
</comment>
<dbReference type="OrthoDB" id="10027013at2759"/>
<evidence type="ECO:0000313" key="6">
    <source>
        <dbReference type="Proteomes" id="UP000002258"/>
    </source>
</evidence>
<comment type="similarity">
    <text evidence="1">Belongs to the methyltransferase superfamily.</text>
</comment>
<dbReference type="OMA" id="ILIWNME"/>
<dbReference type="GO" id="GO:0032259">
    <property type="term" value="P:methylation"/>
    <property type="evidence" value="ECO:0007669"/>
    <property type="project" value="UniProtKB-KW"/>
</dbReference>
<dbReference type="AlphaFoldDB" id="A3GG15"/>
<protein>
    <submittedName>
        <fullName evidence="5">Methyltransferase</fullName>
    </submittedName>
</protein>
<keyword evidence="6" id="KW-1185">Reference proteome</keyword>
<sequence>MPEQEAHSIAINSFNLNHQDYDTFRPSFKEELVNPFLVQLGLGEHDSATNKFTFDTEKTIVEIAAGTGKFTRNLVSNGWDNSNAKNTNNLIIVEPSKGMLESFKKNFPQIKKENIHQAASYQLPLADNSADAVIIAQGFHWFSDSASLKEIARVLKPTGKLGLIWNLDYASKSQNTPIEKSKFYDGGSYYYKDIDFSKYKTVEELLSDYVANQPWSKKVTELIYQYDLGVPQYRHGKWRDILEKGGNEYFSPIEVELFVLYDKLIAAEDVYKYWETRSYITELSERQKAKIKEDVEAILKDYAGKASRPFSDDGDERLLKPMGTHAIVLEVKK</sequence>
<dbReference type="eggNOG" id="KOG3010">
    <property type="taxonomic scope" value="Eukaryota"/>
</dbReference>
<dbReference type="CDD" id="cd02440">
    <property type="entry name" value="AdoMet_MTases"/>
    <property type="match status" value="1"/>
</dbReference>
<evidence type="ECO:0000259" key="4">
    <source>
        <dbReference type="Pfam" id="PF08241"/>
    </source>
</evidence>
<dbReference type="InterPro" id="IPR051052">
    <property type="entry name" value="Diverse_substrate_MTase"/>
</dbReference>
<dbReference type="SUPFAM" id="SSF53335">
    <property type="entry name" value="S-adenosyl-L-methionine-dependent methyltransferases"/>
    <property type="match status" value="1"/>
</dbReference>
<dbReference type="RefSeq" id="XP_001387464.1">
    <property type="nucleotide sequence ID" value="XM_001387427.1"/>
</dbReference>
<feature type="domain" description="Methyltransferase type 11" evidence="4">
    <location>
        <begin position="62"/>
        <end position="161"/>
    </location>
</feature>
<evidence type="ECO:0000256" key="1">
    <source>
        <dbReference type="ARBA" id="ARBA00008361"/>
    </source>
</evidence>